<accession>A0A844ZVD3</accession>
<proteinExistence type="predicted"/>
<dbReference type="EMBL" id="WTYX01000001">
    <property type="protein sequence ID" value="MXO90717.1"/>
    <property type="molecule type" value="Genomic_DNA"/>
</dbReference>
<dbReference type="AlphaFoldDB" id="A0A844ZVD3"/>
<dbReference type="RefSeq" id="WP_160604198.1">
    <property type="nucleotide sequence ID" value="NZ_WTYX01000001.1"/>
</dbReference>
<dbReference type="SUPFAM" id="SSF52833">
    <property type="entry name" value="Thioredoxin-like"/>
    <property type="match status" value="1"/>
</dbReference>
<organism evidence="3 4">
    <name type="scientific">Pontixanthobacter aquaemixtae</name>
    <dbReference type="NCBI Taxonomy" id="1958940"/>
    <lineage>
        <taxon>Bacteria</taxon>
        <taxon>Pseudomonadati</taxon>
        <taxon>Pseudomonadota</taxon>
        <taxon>Alphaproteobacteria</taxon>
        <taxon>Sphingomonadales</taxon>
        <taxon>Erythrobacteraceae</taxon>
        <taxon>Pontixanthobacter</taxon>
    </lineage>
</organism>
<dbReference type="CDD" id="cd02972">
    <property type="entry name" value="DsbA_family"/>
    <property type="match status" value="1"/>
</dbReference>
<feature type="signal peptide" evidence="1">
    <location>
        <begin position="1"/>
        <end position="27"/>
    </location>
</feature>
<gene>
    <name evidence="3" type="ORF">GRI41_07785</name>
</gene>
<feature type="domain" description="Thioredoxin-like fold" evidence="2">
    <location>
        <begin position="58"/>
        <end position="235"/>
    </location>
</feature>
<name>A0A844ZVD3_9SPHN</name>
<dbReference type="OrthoDB" id="8478320at2"/>
<dbReference type="Gene3D" id="3.40.30.10">
    <property type="entry name" value="Glutaredoxin"/>
    <property type="match status" value="1"/>
</dbReference>
<keyword evidence="1" id="KW-0732">Signal</keyword>
<dbReference type="PROSITE" id="PS51257">
    <property type="entry name" value="PROKAR_LIPOPROTEIN"/>
    <property type="match status" value="1"/>
</dbReference>
<comment type="caution">
    <text evidence="3">The sequence shown here is derived from an EMBL/GenBank/DDBJ whole genome shotgun (WGS) entry which is preliminary data.</text>
</comment>
<sequence>MTILRKIALATFAAPLALGLAACNSEADDVGVEEGAQIAPIAAPEGTAWTEVVNVSEEGGYVLGNPDAPLKVVEYASHTCGACAQFSVQGGPPLQEEYVNSGRVSYELRNLVRDPIDLVISTMARCGEPAAFIPRADQAWASFNEVMGGAQSNGQALQQAMEMPEEQRYVAIAEAAGLFGFFQARGLPRDQAQTCLADVDNVKAIAERSAAQSNELGVNATPTFFLNGRKLDVNQWPGLEPILQRAGAR</sequence>
<feature type="chain" id="PRO_5032372066" evidence="1">
    <location>
        <begin position="28"/>
        <end position="249"/>
    </location>
</feature>
<dbReference type="InterPro" id="IPR036249">
    <property type="entry name" value="Thioredoxin-like_sf"/>
</dbReference>
<evidence type="ECO:0000313" key="3">
    <source>
        <dbReference type="EMBL" id="MXO90717.1"/>
    </source>
</evidence>
<evidence type="ECO:0000259" key="2">
    <source>
        <dbReference type="Pfam" id="PF13462"/>
    </source>
</evidence>
<dbReference type="Pfam" id="PF13462">
    <property type="entry name" value="Thioredoxin_4"/>
    <property type="match status" value="1"/>
</dbReference>
<dbReference type="Gene3D" id="1.10.40.110">
    <property type="match status" value="1"/>
</dbReference>
<protein>
    <submittedName>
        <fullName evidence="3">Thioredoxin domain-containing protein</fullName>
    </submittedName>
</protein>
<keyword evidence="4" id="KW-1185">Reference proteome</keyword>
<reference evidence="3 4" key="1">
    <citation type="submission" date="2019-12" db="EMBL/GenBank/DDBJ databases">
        <title>Genomic-based taxomic classification of the family Erythrobacteraceae.</title>
        <authorList>
            <person name="Xu L."/>
        </authorList>
    </citation>
    <scope>NUCLEOTIDE SEQUENCE [LARGE SCALE GENOMIC DNA]</scope>
    <source>
        <strain evidence="3 4">KCTC 52763</strain>
    </source>
</reference>
<dbReference type="Proteomes" id="UP000442714">
    <property type="component" value="Unassembled WGS sequence"/>
</dbReference>
<evidence type="ECO:0000256" key="1">
    <source>
        <dbReference type="SAM" id="SignalP"/>
    </source>
</evidence>
<dbReference type="InterPro" id="IPR012336">
    <property type="entry name" value="Thioredoxin-like_fold"/>
</dbReference>
<evidence type="ECO:0000313" key="4">
    <source>
        <dbReference type="Proteomes" id="UP000442714"/>
    </source>
</evidence>